<accession>K2FZW8</accession>
<dbReference type="GO" id="GO:0005737">
    <property type="term" value="C:cytoplasm"/>
    <property type="evidence" value="ECO:0007669"/>
    <property type="project" value="TreeGrafter"/>
</dbReference>
<dbReference type="PANTHER" id="PTHR45982:SF1">
    <property type="entry name" value="REGULATOR OF CHROMOSOME CONDENSATION"/>
    <property type="match status" value="1"/>
</dbReference>
<dbReference type="AlphaFoldDB" id="K2FZW8"/>
<organism evidence="1">
    <name type="scientific">uncultured bacterium</name>
    <name type="common">gcode 4</name>
    <dbReference type="NCBI Taxonomy" id="1234023"/>
    <lineage>
        <taxon>Bacteria</taxon>
        <taxon>environmental samples</taxon>
    </lineage>
</organism>
<comment type="caution">
    <text evidence="1">The sequence shown here is derived from an EMBL/GenBank/DDBJ whole genome shotgun (WGS) entry which is preliminary data.</text>
</comment>
<proteinExistence type="predicted"/>
<dbReference type="EMBL" id="AMFJ01000325">
    <property type="protein sequence ID" value="EKE28498.1"/>
    <property type="molecule type" value="Genomic_DNA"/>
</dbReference>
<protein>
    <submittedName>
        <fullName evidence="1">Regulator of chromosome condensation, RCC1</fullName>
    </submittedName>
</protein>
<dbReference type="InterPro" id="IPR051553">
    <property type="entry name" value="Ran_GTPase-activating"/>
</dbReference>
<reference evidence="1" key="1">
    <citation type="journal article" date="2012" name="Science">
        <title>Fermentation, hydrogen, and sulfur metabolism in multiple uncultivated bacterial phyla.</title>
        <authorList>
            <person name="Wrighton K.C."/>
            <person name="Thomas B.C."/>
            <person name="Sharon I."/>
            <person name="Miller C.S."/>
            <person name="Castelle C.J."/>
            <person name="VerBerkmoes N.C."/>
            <person name="Wilkins M.J."/>
            <person name="Hettich R.L."/>
            <person name="Lipton M.S."/>
            <person name="Williams K.H."/>
            <person name="Long P.E."/>
            <person name="Banfield J.F."/>
        </authorList>
    </citation>
    <scope>NUCLEOTIDE SEQUENCE [LARGE SCALE GENOMIC DNA]</scope>
</reference>
<gene>
    <name evidence="1" type="ORF">ACD_3C00051G0001</name>
</gene>
<dbReference type="Gene3D" id="2.130.10.30">
    <property type="entry name" value="Regulator of chromosome condensation 1/beta-lactamase-inhibitor protein II"/>
    <property type="match status" value="3"/>
</dbReference>
<name>K2FZW8_9BACT</name>
<sequence>MYCWWLNSNRQLWDNTTTQSATPIQVKWIWWTWNLADISQISTWYSHACGVKTDWTIACWWLNSNGQLWNNSIILSGNPVNVVLPWVRNFTASQLWFGFYTSCGVQSDWSAFCWWSNNWGQVWDNVASPTNKSLPTQVVWVWWAWYLSDSSQITWSYSSTCSLKTDWTVYCWWWNGLGMLWDNTVTQRKAPVQVFWTWWVWTTLTWITQISWWNTHNCALKSNWTVYCWWDNTYGQIWDNTITQRRIPVQVMWTWWVWTTLTWITQVSAWDTHTCALKNDWTVYCWWENISGNLWINNTTNKRIPVQVLWAWWVWTTLTWVTQIFAGYYSTCALKSDKTVFCWWRNSTGQIWDGTLSAKYIPTQVKWVWWTWVLDEVVHIDGYMSVACAVKTAWTVFCWWYNYYGQLWNNTTTDESTPVQVKGGWWTWVLDGVSKIEVAYTHNCALKTDWTVHCWWRNNNGQLWDNSLNNSLTPVPTMLHSNIIWNIFN</sequence>
<dbReference type="GO" id="GO:0005085">
    <property type="term" value="F:guanyl-nucleotide exchange factor activity"/>
    <property type="evidence" value="ECO:0007669"/>
    <property type="project" value="TreeGrafter"/>
</dbReference>
<dbReference type="PANTHER" id="PTHR45982">
    <property type="entry name" value="REGULATOR OF CHROMOSOME CONDENSATION"/>
    <property type="match status" value="1"/>
</dbReference>
<dbReference type="SUPFAM" id="SSF50985">
    <property type="entry name" value="RCC1/BLIP-II"/>
    <property type="match status" value="1"/>
</dbReference>
<dbReference type="InterPro" id="IPR009091">
    <property type="entry name" value="RCC1/BLIP-II"/>
</dbReference>
<dbReference type="Pfam" id="PF13540">
    <property type="entry name" value="RCC1_2"/>
    <property type="match status" value="1"/>
</dbReference>
<evidence type="ECO:0000313" key="1">
    <source>
        <dbReference type="EMBL" id="EKE28498.1"/>
    </source>
</evidence>